<dbReference type="RefSeq" id="WP_078711253.1">
    <property type="nucleotide sequence ID" value="NZ_FUWY01000002.1"/>
</dbReference>
<evidence type="ECO:0000256" key="1">
    <source>
        <dbReference type="SAM" id="Phobius"/>
    </source>
</evidence>
<gene>
    <name evidence="2" type="ORF">SAMN02745191_0821</name>
</gene>
<name>A0A1T4LBD8_9FIRM</name>
<feature type="transmembrane region" description="Helical" evidence="1">
    <location>
        <begin position="6"/>
        <end position="24"/>
    </location>
</feature>
<dbReference type="AlphaFoldDB" id="A0A1T4LBD8"/>
<reference evidence="3" key="1">
    <citation type="submission" date="2017-02" db="EMBL/GenBank/DDBJ databases">
        <authorList>
            <person name="Varghese N."/>
            <person name="Submissions S."/>
        </authorList>
    </citation>
    <scope>NUCLEOTIDE SEQUENCE [LARGE SCALE GENOMIC DNA]</scope>
    <source>
        <strain evidence="3">ATCC 25662</strain>
    </source>
</reference>
<evidence type="ECO:0008006" key="4">
    <source>
        <dbReference type="Google" id="ProtNLM"/>
    </source>
</evidence>
<dbReference type="EMBL" id="FUWY01000002">
    <property type="protein sequence ID" value="SJZ51990.1"/>
    <property type="molecule type" value="Genomic_DNA"/>
</dbReference>
<keyword evidence="1" id="KW-0472">Membrane</keyword>
<keyword evidence="3" id="KW-1185">Reference proteome</keyword>
<organism evidence="2 3">
    <name type="scientific">Anaerorhabdus furcosa</name>
    <dbReference type="NCBI Taxonomy" id="118967"/>
    <lineage>
        <taxon>Bacteria</taxon>
        <taxon>Bacillati</taxon>
        <taxon>Bacillota</taxon>
        <taxon>Erysipelotrichia</taxon>
        <taxon>Erysipelotrichales</taxon>
        <taxon>Erysipelotrichaceae</taxon>
        <taxon>Anaerorhabdus</taxon>
    </lineage>
</organism>
<protein>
    <recommendedName>
        <fullName evidence="4">Tetratricopeptide repeat-containing protein</fullName>
    </recommendedName>
</protein>
<accession>A0A1T4LBD8</accession>
<sequence>MNWMLFLILCAISLGSYFLYFILFRNQIVKLTGLLYQDNNPDGFLAELNSVMSKLFFPKKMHAMMKIDAYLMKGDIEKTKELFNDINSYKIRPGDEFYVRQKEVAFYIELNDEERATQAYQRMRELYDSFKNKSSYEAVMKETEYTYEINLKHSGKYLNEMLDLAKSSGTDFTSGIYYYRAAKCYYFKNESRLCKETLLKAQEKLKGTFYEQLIKDILEKDMKLILTK</sequence>
<keyword evidence="1" id="KW-0812">Transmembrane</keyword>
<keyword evidence="1" id="KW-1133">Transmembrane helix</keyword>
<evidence type="ECO:0000313" key="3">
    <source>
        <dbReference type="Proteomes" id="UP000243297"/>
    </source>
</evidence>
<dbReference type="Proteomes" id="UP000243297">
    <property type="component" value="Unassembled WGS sequence"/>
</dbReference>
<proteinExistence type="predicted"/>
<dbReference type="STRING" id="118967.SAMN02745191_0821"/>
<evidence type="ECO:0000313" key="2">
    <source>
        <dbReference type="EMBL" id="SJZ51990.1"/>
    </source>
</evidence>